<comment type="similarity">
    <text evidence="2">Belongs to the ABC transporter superfamily. ABCC family. Conjugate transporter (TC 3.A.1.208) subfamily.</text>
</comment>
<evidence type="ECO:0000256" key="9">
    <source>
        <dbReference type="ARBA" id="ARBA00023136"/>
    </source>
</evidence>
<comment type="caution">
    <text evidence="15">The sequence shown here is derived from an EMBL/GenBank/DDBJ whole genome shotgun (WGS) entry which is preliminary data.</text>
</comment>
<feature type="compositionally biased region" description="Low complexity" evidence="11">
    <location>
        <begin position="896"/>
        <end position="916"/>
    </location>
</feature>
<protein>
    <submittedName>
        <fullName evidence="15">Uncharacterized protein</fullName>
    </submittedName>
</protein>
<evidence type="ECO:0000256" key="4">
    <source>
        <dbReference type="ARBA" id="ARBA00022692"/>
    </source>
</evidence>
<dbReference type="Pfam" id="PF00005">
    <property type="entry name" value="ABC_tran"/>
    <property type="match status" value="2"/>
</dbReference>
<feature type="domain" description="ABC transmembrane type-1" evidence="14">
    <location>
        <begin position="190"/>
        <end position="470"/>
    </location>
</feature>
<reference evidence="15 16" key="1">
    <citation type="submission" date="2019-01" db="EMBL/GenBank/DDBJ databases">
        <title>A draft genome assembly of the solar-powered sea slug Elysia chlorotica.</title>
        <authorList>
            <person name="Cai H."/>
            <person name="Li Q."/>
            <person name="Fang X."/>
            <person name="Li J."/>
            <person name="Curtis N.E."/>
            <person name="Altenburger A."/>
            <person name="Shibata T."/>
            <person name="Feng M."/>
            <person name="Maeda T."/>
            <person name="Schwartz J.A."/>
            <person name="Shigenobu S."/>
            <person name="Lundholm N."/>
            <person name="Nishiyama T."/>
            <person name="Yang H."/>
            <person name="Hasebe M."/>
            <person name="Li S."/>
            <person name="Pierce S.K."/>
            <person name="Wang J."/>
        </authorList>
    </citation>
    <scope>NUCLEOTIDE SEQUENCE [LARGE SCALE GENOMIC DNA]</scope>
    <source>
        <strain evidence="15">EC2010</strain>
        <tissue evidence="15">Whole organism of an adult</tissue>
    </source>
</reference>
<dbReference type="PANTHER" id="PTHR24223">
    <property type="entry name" value="ATP-BINDING CASSETTE SUB-FAMILY C"/>
    <property type="match status" value="1"/>
</dbReference>
<evidence type="ECO:0000256" key="12">
    <source>
        <dbReference type="SAM" id="Phobius"/>
    </source>
</evidence>
<dbReference type="FunFam" id="1.20.1560.10:FF:000012">
    <property type="entry name" value="ATP binding cassette subfamily C member 5"/>
    <property type="match status" value="1"/>
</dbReference>
<feature type="domain" description="ABC transmembrane type-1" evidence="14">
    <location>
        <begin position="964"/>
        <end position="1237"/>
    </location>
</feature>
<keyword evidence="5" id="KW-0677">Repeat</keyword>
<evidence type="ECO:0000259" key="13">
    <source>
        <dbReference type="PROSITE" id="PS50893"/>
    </source>
</evidence>
<dbReference type="Pfam" id="PF00664">
    <property type="entry name" value="ABC_membrane"/>
    <property type="match status" value="2"/>
</dbReference>
<comment type="subcellular location">
    <subcellularLocation>
        <location evidence="1">Endomembrane system</location>
        <topology evidence="1">Multi-pass membrane protein</topology>
    </subcellularLocation>
</comment>
<feature type="region of interest" description="Disordered" evidence="11">
    <location>
        <begin position="1"/>
        <end position="46"/>
    </location>
</feature>
<dbReference type="PANTHER" id="PTHR24223:SF447">
    <property type="entry name" value="MULTIDRUG RESISTANCE-ASSOCIATED PROTEIN 5"/>
    <property type="match status" value="1"/>
</dbReference>
<dbReference type="OrthoDB" id="6500128at2759"/>
<feature type="domain" description="ABC transporter" evidence="13">
    <location>
        <begin position="567"/>
        <end position="806"/>
    </location>
</feature>
<dbReference type="SUPFAM" id="SSF52540">
    <property type="entry name" value="P-loop containing nucleoside triphosphate hydrolases"/>
    <property type="match status" value="2"/>
</dbReference>
<dbReference type="Gene3D" id="3.40.50.300">
    <property type="entry name" value="P-loop containing nucleotide triphosphate hydrolases"/>
    <property type="match status" value="2"/>
</dbReference>
<proteinExistence type="inferred from homology"/>
<feature type="transmembrane region" description="Helical" evidence="12">
    <location>
        <begin position="189"/>
        <end position="215"/>
    </location>
</feature>
<evidence type="ECO:0000256" key="8">
    <source>
        <dbReference type="ARBA" id="ARBA00022989"/>
    </source>
</evidence>
<dbReference type="CDD" id="cd18599">
    <property type="entry name" value="ABC_6TM_MRP5_8_9_D2"/>
    <property type="match status" value="1"/>
</dbReference>
<dbReference type="InterPro" id="IPR003439">
    <property type="entry name" value="ABC_transporter-like_ATP-bd"/>
</dbReference>
<dbReference type="InterPro" id="IPR036640">
    <property type="entry name" value="ABC1_TM_sf"/>
</dbReference>
<dbReference type="CDD" id="cd03250">
    <property type="entry name" value="ABCC_MRP_domain1"/>
    <property type="match status" value="1"/>
</dbReference>
<dbReference type="PROSITE" id="PS00211">
    <property type="entry name" value="ABC_TRANSPORTER_1"/>
    <property type="match status" value="2"/>
</dbReference>
<evidence type="ECO:0000256" key="11">
    <source>
        <dbReference type="SAM" id="MobiDB-lite"/>
    </source>
</evidence>
<evidence type="ECO:0000313" key="16">
    <source>
        <dbReference type="Proteomes" id="UP000271974"/>
    </source>
</evidence>
<evidence type="ECO:0000313" key="15">
    <source>
        <dbReference type="EMBL" id="RUS76537.1"/>
    </source>
</evidence>
<feature type="transmembrane region" description="Helical" evidence="12">
    <location>
        <begin position="945"/>
        <end position="971"/>
    </location>
</feature>
<evidence type="ECO:0000256" key="10">
    <source>
        <dbReference type="ARBA" id="ARBA00023180"/>
    </source>
</evidence>
<dbReference type="CDD" id="cd03244">
    <property type="entry name" value="ABCC_MRP_domain2"/>
    <property type="match status" value="1"/>
</dbReference>
<keyword evidence="7" id="KW-0067">ATP-binding</keyword>
<dbReference type="SMART" id="SM00382">
    <property type="entry name" value="AAA"/>
    <property type="match status" value="2"/>
</dbReference>
<dbReference type="InterPro" id="IPR003593">
    <property type="entry name" value="AAA+_ATPase"/>
</dbReference>
<dbReference type="FunFam" id="3.40.50.300:FF:000163">
    <property type="entry name" value="Multidrug resistance-associated protein member 4"/>
    <property type="match status" value="1"/>
</dbReference>
<dbReference type="PROSITE" id="PS50893">
    <property type="entry name" value="ABC_TRANSPORTER_2"/>
    <property type="match status" value="2"/>
</dbReference>
<keyword evidence="16" id="KW-1185">Reference proteome</keyword>
<feature type="transmembrane region" description="Helical" evidence="12">
    <location>
        <begin position="407"/>
        <end position="432"/>
    </location>
</feature>
<dbReference type="Gene3D" id="1.20.1560.10">
    <property type="entry name" value="ABC transporter type 1, transmembrane domain"/>
    <property type="match status" value="2"/>
</dbReference>
<feature type="region of interest" description="Disordered" evidence="11">
    <location>
        <begin position="877"/>
        <end position="916"/>
    </location>
</feature>
<feature type="compositionally biased region" description="Basic and acidic residues" evidence="11">
    <location>
        <begin position="556"/>
        <end position="566"/>
    </location>
</feature>
<evidence type="ECO:0000256" key="1">
    <source>
        <dbReference type="ARBA" id="ARBA00004127"/>
    </source>
</evidence>
<evidence type="ECO:0000256" key="3">
    <source>
        <dbReference type="ARBA" id="ARBA00022448"/>
    </source>
</evidence>
<evidence type="ECO:0000256" key="7">
    <source>
        <dbReference type="ARBA" id="ARBA00022840"/>
    </source>
</evidence>
<dbReference type="InterPro" id="IPR027417">
    <property type="entry name" value="P-loop_NTPase"/>
</dbReference>
<sequence length="1521" mass="167012">MGVIEAAGAAIPANRHSASREGSLSGGEREPPSVSNDGDAAIRQTMSAPTCQNDEADDSEMYLQVQPLTDNELGFKPAPRKGKSSGLRRYRRGLRNAIPVRTAKPAKDTLPLETNGLLNYMTFGWLSPYMLTVFRQGTAPLASLHMSAQEAAQLNARRMGRFWSEEVAERLESEASFGRAIFKSFKTRVLIGAVLSFIHAALMLANPIFVIRYFLAYLSADEGVSVYGGMVYVVALAVVILLRGLFNAFFWMLNLEAAARIKYGSLALLYAKILRLKSLGNKSVGDFVNLVSNDGQRLWNGVILGPFIIGGPMVLLISCVYGIVFLGPWALLSFFVIIGFFPFAISMARLSQRFRASSITITDKRVRLMVELFTSIKLIKMYAWETSFASKIADIRAQEKSVLERSLFVQSVSVGSSMLVPLMASCLTFIGYVSTGNNLTATQAFTFVALLNTIQASMGTLPFALKAVSEMMVTTRRIQEVLLMEEMKPYPRLSQPSQNVVEMRDASFSWSSPPSPKEKGKDQCHVEEFKADSNTKQRKRKHFRRRKNADNSLNEEGGRGERGGKAADEEKILKHCSESNGPIFVGLTLHNITFNLKKGNLVGVCGSIATGKTSLVNAILGKMELTSGTVMVSGQPMAYVPQQAWLTRGTLRENILFGETYEEKRYNQVVQACALVEDFASFPSGDATEVGECGSTLSGGQKQRLSLARAAYSRHELVLLDDPLSAVDAQLARHIFRECVLGRLMGRGSHGSEGEGGRTVVFVSHLIEYMKDCDHILVIKDSTIAEQGSHAELLAAGSDSEHGIVGQNREEVKSPPSSGEYASLLCLYQEQLATQDSKSYQNQDCGETTQIDQVSQADKRLIDEGFPARVPDVVSDHNSNGLNYKPKPQTVSSHELSTSGKDTKDSSTSLSLSPPSLIQEEEVDTGALSLSVIHQWIRSMGGYPVMILVFIIFCLPVAGVTTASWYLSYWLEQGGGMVNGTMSSSRVVDNPNLSCYLLVYASFLPVLIVLTLVRSLSLVKATIHASSSLHDTGFRQVLHRPLTFFHATPVGRIVNRFSADQDDMDMVLPMNVEVFLNNILQVTAALVAVSYVSPWFALAVFPLGALFIFLMFIFHVCFRRLKCMDHVTRSPVLAHLGASVQGLDAVQAYRVETQFHDKHCRLLDSNSVALFLFQAASRWLALRLDLVSAGVALVTGLLILACWDSLNPAMAGLALAFALQMTGLFQFTARLAVETEARFTSVQRMLEYCNDDSSESTSSLQPIETWPKRGSIQFKNVSMRYKSDASLALSDVSFYLALSDVSFEALSNEKIGIVGRSGAGKSSLVVALFRLFEVEQGQIYVDDQDIKDIPLDQLRPAMSVIPQDPVLFAGTLRYNLDPFDQFSDADLWQALDKCHVSDMVKLSGQQLDTLVFEGGNNFSVGERQLLCLARAMLRGSKILILDEATAAVDSETDGLIQETLRIAFQDCTMLVIAHRLATVLLCDKVLVMEAGKVLEFDTPSNLVSNPSSKFKAMLKSSESNS</sequence>
<dbReference type="GO" id="GO:0140359">
    <property type="term" value="F:ABC-type transporter activity"/>
    <property type="evidence" value="ECO:0007669"/>
    <property type="project" value="InterPro"/>
</dbReference>
<feature type="transmembrane region" description="Helical" evidence="12">
    <location>
        <begin position="444"/>
        <end position="468"/>
    </location>
</feature>
<evidence type="ECO:0000256" key="2">
    <source>
        <dbReference type="ARBA" id="ARBA00009726"/>
    </source>
</evidence>
<keyword evidence="4 12" id="KW-0812">Transmembrane</keyword>
<feature type="transmembrane region" description="Helical" evidence="12">
    <location>
        <begin position="1180"/>
        <end position="1203"/>
    </location>
</feature>
<dbReference type="InterPro" id="IPR011527">
    <property type="entry name" value="ABC1_TM_dom"/>
</dbReference>
<keyword evidence="6" id="KW-0547">Nucleotide-binding</keyword>
<feature type="transmembrane region" description="Helical" evidence="12">
    <location>
        <begin position="329"/>
        <end position="348"/>
    </location>
</feature>
<dbReference type="GO" id="GO:0016887">
    <property type="term" value="F:ATP hydrolysis activity"/>
    <property type="evidence" value="ECO:0007669"/>
    <property type="project" value="InterPro"/>
</dbReference>
<dbReference type="STRING" id="188477.A0A3S0ZVW4"/>
<feature type="compositionally biased region" description="Basic and acidic residues" evidence="11">
    <location>
        <begin position="516"/>
        <end position="535"/>
    </location>
</feature>
<keyword evidence="8 12" id="KW-1133">Transmembrane helix</keyword>
<dbReference type="SUPFAM" id="SSF90123">
    <property type="entry name" value="ABC transporter transmembrane region"/>
    <property type="match status" value="2"/>
</dbReference>
<evidence type="ECO:0000256" key="5">
    <source>
        <dbReference type="ARBA" id="ARBA00022737"/>
    </source>
</evidence>
<feature type="transmembrane region" description="Helical" evidence="12">
    <location>
        <begin position="1098"/>
        <end position="1118"/>
    </location>
</feature>
<feature type="region of interest" description="Disordered" evidence="11">
    <location>
        <begin position="504"/>
        <end position="566"/>
    </location>
</feature>
<name>A0A3S0ZVW4_ELYCH</name>
<dbReference type="EMBL" id="RQTK01000654">
    <property type="protein sequence ID" value="RUS76537.1"/>
    <property type="molecule type" value="Genomic_DNA"/>
</dbReference>
<dbReference type="CDD" id="cd18592">
    <property type="entry name" value="ABC_6TM_MRP5_8_9_D1"/>
    <property type="match status" value="1"/>
</dbReference>
<dbReference type="PROSITE" id="PS50929">
    <property type="entry name" value="ABC_TM1F"/>
    <property type="match status" value="2"/>
</dbReference>
<keyword evidence="9 12" id="KW-0472">Membrane</keyword>
<feature type="transmembrane region" description="Helical" evidence="12">
    <location>
        <begin position="1209"/>
        <end position="1229"/>
    </location>
</feature>
<dbReference type="GO" id="GO:0012505">
    <property type="term" value="C:endomembrane system"/>
    <property type="evidence" value="ECO:0007669"/>
    <property type="project" value="UniProtKB-SubCell"/>
</dbReference>
<dbReference type="InterPro" id="IPR017871">
    <property type="entry name" value="ABC_transporter-like_CS"/>
</dbReference>
<dbReference type="GO" id="GO:0005524">
    <property type="term" value="F:ATP binding"/>
    <property type="evidence" value="ECO:0007669"/>
    <property type="project" value="UniProtKB-KW"/>
</dbReference>
<dbReference type="GO" id="GO:0016020">
    <property type="term" value="C:membrane"/>
    <property type="evidence" value="ECO:0007669"/>
    <property type="project" value="InterPro"/>
</dbReference>
<feature type="domain" description="ABC transporter" evidence="13">
    <location>
        <begin position="1272"/>
        <end position="1515"/>
    </location>
</feature>
<accession>A0A3S0ZVW4</accession>
<feature type="transmembrane region" description="Helical" evidence="12">
    <location>
        <begin position="1074"/>
        <end position="1092"/>
    </location>
</feature>
<gene>
    <name evidence="15" type="ORF">EGW08_015692</name>
</gene>
<feature type="transmembrane region" description="Helical" evidence="12">
    <location>
        <begin position="302"/>
        <end position="323"/>
    </location>
</feature>
<feature type="transmembrane region" description="Helical" evidence="12">
    <location>
        <begin position="991"/>
        <end position="1013"/>
    </location>
</feature>
<feature type="transmembrane region" description="Helical" evidence="12">
    <location>
        <begin position="227"/>
        <end position="253"/>
    </location>
</feature>
<dbReference type="FunFam" id="1.20.1560.10:FF:000015">
    <property type="entry name" value="multidrug resistance-associated protein 5 isoform X1"/>
    <property type="match status" value="1"/>
</dbReference>
<keyword evidence="10" id="KW-0325">Glycoprotein</keyword>
<feature type="compositionally biased region" description="Basic residues" evidence="11">
    <location>
        <begin position="536"/>
        <end position="547"/>
    </location>
</feature>
<dbReference type="InterPro" id="IPR050173">
    <property type="entry name" value="ABC_transporter_C-like"/>
</dbReference>
<evidence type="ECO:0000256" key="6">
    <source>
        <dbReference type="ARBA" id="ARBA00022741"/>
    </source>
</evidence>
<organism evidence="15 16">
    <name type="scientific">Elysia chlorotica</name>
    <name type="common">Eastern emerald elysia</name>
    <name type="synonym">Sea slug</name>
    <dbReference type="NCBI Taxonomy" id="188477"/>
    <lineage>
        <taxon>Eukaryota</taxon>
        <taxon>Metazoa</taxon>
        <taxon>Spiralia</taxon>
        <taxon>Lophotrochozoa</taxon>
        <taxon>Mollusca</taxon>
        <taxon>Gastropoda</taxon>
        <taxon>Heterobranchia</taxon>
        <taxon>Euthyneura</taxon>
        <taxon>Panpulmonata</taxon>
        <taxon>Sacoglossa</taxon>
        <taxon>Placobranchoidea</taxon>
        <taxon>Plakobranchidae</taxon>
        <taxon>Elysia</taxon>
    </lineage>
</organism>
<evidence type="ECO:0000259" key="14">
    <source>
        <dbReference type="PROSITE" id="PS50929"/>
    </source>
</evidence>
<keyword evidence="3" id="KW-0813">Transport</keyword>
<dbReference type="Proteomes" id="UP000271974">
    <property type="component" value="Unassembled WGS sequence"/>
</dbReference>
<dbReference type="FunFam" id="3.40.50.300:FF:000997">
    <property type="entry name" value="Multidrug resistance-associated protein 1"/>
    <property type="match status" value="1"/>
</dbReference>